<proteinExistence type="predicted"/>
<feature type="compositionally biased region" description="Basic and acidic residues" evidence="1">
    <location>
        <begin position="78"/>
        <end position="92"/>
    </location>
</feature>
<organism evidence="2">
    <name type="scientific">bioreactor metagenome</name>
    <dbReference type="NCBI Taxonomy" id="1076179"/>
    <lineage>
        <taxon>unclassified sequences</taxon>
        <taxon>metagenomes</taxon>
        <taxon>ecological metagenomes</taxon>
    </lineage>
</organism>
<protein>
    <submittedName>
        <fullName evidence="2">Uncharacterized protein</fullName>
    </submittedName>
</protein>
<accession>A0A645F3X8</accession>
<feature type="region of interest" description="Disordered" evidence="1">
    <location>
        <begin position="1"/>
        <end position="24"/>
    </location>
</feature>
<reference evidence="2" key="1">
    <citation type="submission" date="2019-08" db="EMBL/GenBank/DDBJ databases">
        <authorList>
            <person name="Kucharzyk K."/>
            <person name="Murdoch R.W."/>
            <person name="Higgins S."/>
            <person name="Loffler F."/>
        </authorList>
    </citation>
    <scope>NUCLEOTIDE SEQUENCE</scope>
</reference>
<dbReference type="EMBL" id="VSSQ01054259">
    <property type="protein sequence ID" value="MPN08232.1"/>
    <property type="molecule type" value="Genomic_DNA"/>
</dbReference>
<comment type="caution">
    <text evidence="2">The sequence shown here is derived from an EMBL/GenBank/DDBJ whole genome shotgun (WGS) entry which is preliminary data.</text>
</comment>
<evidence type="ECO:0000313" key="2">
    <source>
        <dbReference type="EMBL" id="MPN08232.1"/>
    </source>
</evidence>
<feature type="region of interest" description="Disordered" evidence="1">
    <location>
        <begin position="78"/>
        <end position="100"/>
    </location>
</feature>
<sequence>MRGGKVAFSARERGQSAHAADGARGEVGAAAAYRRYEQLYGGIVRPLEEYPFREVYFTRHPDLYGRFPFAFKRGGGKQRDAVRFREGPEDARAGGQRPRI</sequence>
<evidence type="ECO:0000256" key="1">
    <source>
        <dbReference type="SAM" id="MobiDB-lite"/>
    </source>
</evidence>
<name>A0A645F3X8_9ZZZZ</name>
<gene>
    <name evidence="2" type="ORF">SDC9_155514</name>
</gene>
<dbReference type="AlphaFoldDB" id="A0A645F3X8"/>